<proteinExistence type="inferred from homology"/>
<keyword evidence="16" id="KW-1185">Reference proteome</keyword>
<dbReference type="SUPFAM" id="SSF56300">
    <property type="entry name" value="Metallo-dependent phosphatases"/>
    <property type="match status" value="1"/>
</dbReference>
<dbReference type="GO" id="GO:0005634">
    <property type="term" value="C:nucleus"/>
    <property type="evidence" value="ECO:0007669"/>
    <property type="project" value="UniProtKB-SubCell"/>
</dbReference>
<dbReference type="GO" id="GO:0046872">
    <property type="term" value="F:metal ion binding"/>
    <property type="evidence" value="ECO:0007669"/>
    <property type="project" value="UniProtKB-KW"/>
</dbReference>
<dbReference type="PANTHER" id="PTHR12849">
    <property type="entry name" value="RNA LARIAT DEBRANCHING ENZYME"/>
    <property type="match status" value="1"/>
</dbReference>
<dbReference type="Pfam" id="PF05011">
    <property type="entry name" value="DBR1"/>
    <property type="match status" value="1"/>
</dbReference>
<comment type="cofactor">
    <cofactor evidence="1">
        <name>Mn(2+)</name>
        <dbReference type="ChEBI" id="CHEBI:29035"/>
    </cofactor>
</comment>
<evidence type="ECO:0000256" key="4">
    <source>
        <dbReference type="ARBA" id="ARBA00004123"/>
    </source>
</evidence>
<evidence type="ECO:0000256" key="12">
    <source>
        <dbReference type="ARBA" id="ARBA00023242"/>
    </source>
</evidence>
<dbReference type="GO" id="GO:0008419">
    <property type="term" value="F:RNA lariat debranching enzyme activity"/>
    <property type="evidence" value="ECO:0007669"/>
    <property type="project" value="TreeGrafter"/>
</dbReference>
<evidence type="ECO:0000256" key="3">
    <source>
        <dbReference type="ARBA" id="ARBA00001954"/>
    </source>
</evidence>
<evidence type="ECO:0000256" key="2">
    <source>
        <dbReference type="ARBA" id="ARBA00001947"/>
    </source>
</evidence>
<keyword evidence="12" id="KW-0539">Nucleus</keyword>
<evidence type="ECO:0000256" key="13">
    <source>
        <dbReference type="SAM" id="MobiDB-lite"/>
    </source>
</evidence>
<organism evidence="15 16">
    <name type="scientific">Umbelopsis vinacea</name>
    <dbReference type="NCBI Taxonomy" id="44442"/>
    <lineage>
        <taxon>Eukaryota</taxon>
        <taxon>Fungi</taxon>
        <taxon>Fungi incertae sedis</taxon>
        <taxon>Mucoromycota</taxon>
        <taxon>Mucoromycotina</taxon>
        <taxon>Umbelopsidomycetes</taxon>
        <taxon>Umbelopsidales</taxon>
        <taxon>Umbelopsidaceae</taxon>
        <taxon>Umbelopsis</taxon>
    </lineage>
</organism>
<dbReference type="SMART" id="SM01124">
    <property type="entry name" value="DBR1"/>
    <property type="match status" value="1"/>
</dbReference>
<dbReference type="AlphaFoldDB" id="A0A8H7Q700"/>
<dbReference type="Proteomes" id="UP000612746">
    <property type="component" value="Unassembled WGS sequence"/>
</dbReference>
<keyword evidence="8" id="KW-0378">Hydrolase</keyword>
<comment type="subcellular location">
    <subcellularLocation>
        <location evidence="4">Nucleus</location>
    </subcellularLocation>
</comment>
<comment type="cofactor">
    <cofactor evidence="2">
        <name>Zn(2+)</name>
        <dbReference type="ChEBI" id="CHEBI:29105"/>
    </cofactor>
</comment>
<evidence type="ECO:0000256" key="10">
    <source>
        <dbReference type="ARBA" id="ARBA00023004"/>
    </source>
</evidence>
<dbReference type="OrthoDB" id="407609at2759"/>
<feature type="compositionally biased region" description="Acidic residues" evidence="13">
    <location>
        <begin position="585"/>
        <end position="594"/>
    </location>
</feature>
<comment type="similarity">
    <text evidence="5">Belongs to the lariat debranching enzyme family.</text>
</comment>
<evidence type="ECO:0000259" key="14">
    <source>
        <dbReference type="SMART" id="SM01124"/>
    </source>
</evidence>
<feature type="region of interest" description="Disordered" evidence="13">
    <location>
        <begin position="553"/>
        <end position="594"/>
    </location>
</feature>
<name>A0A8H7Q700_9FUNG</name>
<protein>
    <recommendedName>
        <fullName evidence="14">Lariat debranching enzyme C-terminal domain-containing protein</fullName>
    </recommendedName>
</protein>
<evidence type="ECO:0000256" key="1">
    <source>
        <dbReference type="ARBA" id="ARBA00001936"/>
    </source>
</evidence>
<dbReference type="Pfam" id="PF00149">
    <property type="entry name" value="Metallophos"/>
    <property type="match status" value="1"/>
</dbReference>
<keyword evidence="9" id="KW-0862">Zinc</keyword>
<keyword evidence="11" id="KW-0464">Manganese</keyword>
<dbReference type="InterPro" id="IPR007708">
    <property type="entry name" value="DBR1_C"/>
</dbReference>
<sequence length="594" mass="66877">MKIAVEGCCHGQLDDIYGSIRLLEHKEGIKIDLVLICGDFQAIRNVADLECMAVPKKYQQIGTFHKYYSGSKEVPYPTVFIGGNHEASNYLWELFYGGWAAKNLYFLGWAGVIKFGGVRIAGSSGIFNAHHYNNGHYEKAPYSTSDMRSIYHVRKYDIRKLGLLRQPIDVMLTHDWPRGIEQFGDVQKLLRIKKHFRAEVSNIAVTSATIQNQDPFNINILQVARNDLGSRANEELLDKLIPKYWFSAHLHVKFPALVDHDAWVNRFARKVPGPPAPQPGGQEIKIDNPDEIVISMDDDDDDDVLETPSVNSNDNPVDMKTTTSNAASDTVIATSNPDEIVMDDDDFDEPATTPVTTNAIQAPAKSEPIQTLHTPEVHDELMNETTEKAPALETLNQASQTTRFLSLDKCLPRRDFLQVLDVPSVDENLSFEYDLEWLAITQITQQYLSLQHHQPAIPSDNILYSQIDQKIEELQKRVDEGTLDLRIPNNFELTAPSHDYTHRMTPQEIAENIIPYTNPQTEAFCSMVGIENKFKSSRIAQLPPQKIMESSEAAVEFVDSGSSTPTKRQKLDLPPPTVTSVETSIEVEETTELE</sequence>
<evidence type="ECO:0000256" key="8">
    <source>
        <dbReference type="ARBA" id="ARBA00022801"/>
    </source>
</evidence>
<evidence type="ECO:0000256" key="5">
    <source>
        <dbReference type="ARBA" id="ARBA00006045"/>
    </source>
</evidence>
<dbReference type="EMBL" id="JAEPRA010000004">
    <property type="protein sequence ID" value="KAG2187023.1"/>
    <property type="molecule type" value="Genomic_DNA"/>
</dbReference>
<evidence type="ECO:0000256" key="11">
    <source>
        <dbReference type="ARBA" id="ARBA00023211"/>
    </source>
</evidence>
<feature type="compositionally biased region" description="Polar residues" evidence="13">
    <location>
        <begin position="308"/>
        <end position="330"/>
    </location>
</feature>
<dbReference type="CDD" id="cd00844">
    <property type="entry name" value="MPP_Dbr1_N"/>
    <property type="match status" value="1"/>
</dbReference>
<keyword evidence="7" id="KW-0479">Metal-binding</keyword>
<dbReference type="InterPro" id="IPR004843">
    <property type="entry name" value="Calcineurin-like_PHP"/>
</dbReference>
<evidence type="ECO:0000256" key="6">
    <source>
        <dbReference type="ARBA" id="ARBA00022664"/>
    </source>
</evidence>
<reference evidence="15" key="1">
    <citation type="submission" date="2020-12" db="EMBL/GenBank/DDBJ databases">
        <title>Metabolic potential, ecology and presence of endohyphal bacteria is reflected in genomic diversity of Mucoromycotina.</title>
        <authorList>
            <person name="Muszewska A."/>
            <person name="Okrasinska A."/>
            <person name="Steczkiewicz K."/>
            <person name="Drgas O."/>
            <person name="Orlowska M."/>
            <person name="Perlinska-Lenart U."/>
            <person name="Aleksandrzak-Piekarczyk T."/>
            <person name="Szatraj K."/>
            <person name="Zielenkiewicz U."/>
            <person name="Pilsyk S."/>
            <person name="Malc E."/>
            <person name="Mieczkowski P."/>
            <person name="Kruszewska J.S."/>
            <person name="Biernat P."/>
            <person name="Pawlowska J."/>
        </authorList>
    </citation>
    <scope>NUCLEOTIDE SEQUENCE</scope>
    <source>
        <strain evidence="15">WA0000051536</strain>
    </source>
</reference>
<dbReference type="GO" id="GO:0000398">
    <property type="term" value="P:mRNA splicing, via spliceosome"/>
    <property type="evidence" value="ECO:0007669"/>
    <property type="project" value="TreeGrafter"/>
</dbReference>
<keyword evidence="6" id="KW-0507">mRNA processing</keyword>
<comment type="caution">
    <text evidence="15">The sequence shown here is derived from an EMBL/GenBank/DDBJ whole genome shotgun (WGS) entry which is preliminary data.</text>
</comment>
<gene>
    <name evidence="15" type="ORF">INT44_003251</name>
</gene>
<evidence type="ECO:0000313" key="15">
    <source>
        <dbReference type="EMBL" id="KAG2187023.1"/>
    </source>
</evidence>
<keyword evidence="10" id="KW-0408">Iron</keyword>
<accession>A0A8H7Q700</accession>
<comment type="cofactor">
    <cofactor evidence="3">
        <name>Fe(2+)</name>
        <dbReference type="ChEBI" id="CHEBI:29033"/>
    </cofactor>
</comment>
<evidence type="ECO:0000256" key="7">
    <source>
        <dbReference type="ARBA" id="ARBA00022723"/>
    </source>
</evidence>
<evidence type="ECO:0000256" key="9">
    <source>
        <dbReference type="ARBA" id="ARBA00022833"/>
    </source>
</evidence>
<feature type="domain" description="Lariat debranching enzyme C-terminal" evidence="14">
    <location>
        <begin position="391"/>
        <end position="534"/>
    </location>
</feature>
<feature type="region of interest" description="Disordered" evidence="13">
    <location>
        <begin position="300"/>
        <end position="330"/>
    </location>
</feature>
<dbReference type="InterPro" id="IPR041816">
    <property type="entry name" value="Dbr1_N"/>
</dbReference>
<dbReference type="InterPro" id="IPR029052">
    <property type="entry name" value="Metallo-depent_PP-like"/>
</dbReference>
<evidence type="ECO:0000313" key="16">
    <source>
        <dbReference type="Proteomes" id="UP000612746"/>
    </source>
</evidence>
<dbReference type="Gene3D" id="3.60.21.10">
    <property type="match status" value="1"/>
</dbReference>
<dbReference type="PANTHER" id="PTHR12849:SF0">
    <property type="entry name" value="LARIAT DEBRANCHING ENZYME"/>
    <property type="match status" value="1"/>
</dbReference>